<comment type="caution">
    <text evidence="14">The sequence shown here is derived from an EMBL/GenBank/DDBJ whole genome shotgun (WGS) entry which is preliminary data.</text>
</comment>
<evidence type="ECO:0000256" key="2">
    <source>
        <dbReference type="ARBA" id="ARBA00009477"/>
    </source>
</evidence>
<proteinExistence type="inferred from homology"/>
<evidence type="ECO:0000259" key="12">
    <source>
        <dbReference type="Pfam" id="PF25994"/>
    </source>
</evidence>
<evidence type="ECO:0000256" key="8">
    <source>
        <dbReference type="ARBA" id="ARBA00023136"/>
    </source>
</evidence>
<dbReference type="PANTHER" id="PTHR30386">
    <property type="entry name" value="MEMBRANE FUSION SUBUNIT OF EMRAB-TOLC MULTIDRUG EFFLUX PUMP"/>
    <property type="match status" value="1"/>
</dbReference>
<feature type="region of interest" description="Disordered" evidence="11">
    <location>
        <begin position="1"/>
        <end position="37"/>
    </location>
</feature>
<evidence type="ECO:0000256" key="1">
    <source>
        <dbReference type="ARBA" id="ARBA00004377"/>
    </source>
</evidence>
<dbReference type="Pfam" id="PF25994">
    <property type="entry name" value="HH_AprE"/>
    <property type="match status" value="1"/>
</dbReference>
<dbReference type="InterPro" id="IPR050739">
    <property type="entry name" value="MFP"/>
</dbReference>
<keyword evidence="4 9" id="KW-1003">Cell membrane</keyword>
<evidence type="ECO:0000256" key="9">
    <source>
        <dbReference type="RuleBase" id="RU365093"/>
    </source>
</evidence>
<evidence type="ECO:0000256" key="11">
    <source>
        <dbReference type="SAM" id="MobiDB-lite"/>
    </source>
</evidence>
<evidence type="ECO:0000256" key="5">
    <source>
        <dbReference type="ARBA" id="ARBA00022519"/>
    </source>
</evidence>
<organism evidence="14 15">
    <name type="scientific">Tibeticola sediminis</name>
    <dbReference type="NCBI Taxonomy" id="1917811"/>
    <lineage>
        <taxon>Bacteria</taxon>
        <taxon>Pseudomonadati</taxon>
        <taxon>Pseudomonadota</taxon>
        <taxon>Betaproteobacteria</taxon>
        <taxon>Burkholderiales</taxon>
        <taxon>Comamonadaceae</taxon>
        <taxon>Tibeticola</taxon>
    </lineage>
</organism>
<dbReference type="PANTHER" id="PTHR30386:SF17">
    <property type="entry name" value="ALKALINE PROTEASE SECRETION PROTEIN APRE"/>
    <property type="match status" value="1"/>
</dbReference>
<keyword evidence="15" id="KW-1185">Reference proteome</keyword>
<dbReference type="EMBL" id="RKQL01000001">
    <property type="protein sequence ID" value="RPE73125.1"/>
    <property type="molecule type" value="Genomic_DNA"/>
</dbReference>
<dbReference type="GO" id="GO:0009306">
    <property type="term" value="P:protein secretion"/>
    <property type="evidence" value="ECO:0007669"/>
    <property type="project" value="InterPro"/>
</dbReference>
<dbReference type="Pfam" id="PF26002">
    <property type="entry name" value="Beta-barrel_AprE"/>
    <property type="match status" value="1"/>
</dbReference>
<dbReference type="Gene3D" id="2.40.30.170">
    <property type="match status" value="1"/>
</dbReference>
<feature type="transmembrane region" description="Helical" evidence="9">
    <location>
        <begin position="53"/>
        <end position="71"/>
    </location>
</feature>
<dbReference type="RefSeq" id="WP_245968731.1">
    <property type="nucleotide sequence ID" value="NZ_RKQL01000001.1"/>
</dbReference>
<sequence length="471" mass="51688">MLERNETMAMKHDGMNGAQPLLPRGNADGRPEAQPEVVHEEPLRVDLGRGARVGRWALVLGFAGFLLWAAFAPLDEGVPSPGMVVLDSKRKPVQHPSGGIVRDVLVREGQSVKEGEVLLRLDPDVARANFESVRQRYLGLRAIEARLRAEQLGQSALTPHPDLKEALSDPGIRSQWETQQQLFRARRAALAADLQGIEESIKGQQALIDSYGRILTQRRQQLALLTDELGQTRGLVAEGYAPRNRQLELERMVAESNAAISDLLGNTARAQQAIAELRQRALARTQEYRKEVEGQLADVSREVEADEQKFIAAKSDLSRIEVRAPATGQVVGLVVQSAGAVIQPAQRLMDVVPDDEPVLLEARIAPNLIDKVHPGLMADVRFSAFAHSPQLVVGGELVSVSKDVLVDPQAPQVAYYLARIRVTPEGMKTLGNRHLQPGMPAEVVIKTGERSLLTYLLHPLTKRLAASLKEE</sequence>
<keyword evidence="3 9" id="KW-0813">Transport</keyword>
<dbReference type="InterPro" id="IPR010129">
    <property type="entry name" value="T1SS_HlyD"/>
</dbReference>
<comment type="subcellular location">
    <subcellularLocation>
        <location evidence="1 9">Cell inner membrane</location>
        <topology evidence="1 9">Single-pass membrane protein</topology>
    </subcellularLocation>
</comment>
<keyword evidence="5 9" id="KW-0997">Cell inner membrane</keyword>
<dbReference type="PROSITE" id="PS00543">
    <property type="entry name" value="HLYD_FAMILY"/>
    <property type="match status" value="1"/>
</dbReference>
<dbReference type="Proteomes" id="UP000272193">
    <property type="component" value="Unassembled WGS sequence"/>
</dbReference>
<dbReference type="InterPro" id="IPR058781">
    <property type="entry name" value="HH_AprE-like"/>
</dbReference>
<feature type="compositionally biased region" description="Basic and acidic residues" evidence="11">
    <location>
        <begin position="27"/>
        <end position="37"/>
    </location>
</feature>
<protein>
    <recommendedName>
        <fullName evidence="9">Membrane fusion protein (MFP) family protein</fullName>
    </recommendedName>
</protein>
<dbReference type="NCBIfam" id="TIGR01843">
    <property type="entry name" value="type_I_hlyD"/>
    <property type="match status" value="1"/>
</dbReference>
<evidence type="ECO:0000313" key="14">
    <source>
        <dbReference type="EMBL" id="RPE73125.1"/>
    </source>
</evidence>
<evidence type="ECO:0000256" key="4">
    <source>
        <dbReference type="ARBA" id="ARBA00022475"/>
    </source>
</evidence>
<keyword evidence="8 9" id="KW-0472">Membrane</keyword>
<dbReference type="Gene3D" id="2.40.50.100">
    <property type="match status" value="1"/>
</dbReference>
<name>A0A3N4UWD4_9BURK</name>
<dbReference type="SUPFAM" id="SSF111369">
    <property type="entry name" value="HlyD-like secretion proteins"/>
    <property type="match status" value="1"/>
</dbReference>
<feature type="domain" description="AprE-like beta-barrel" evidence="13">
    <location>
        <begin position="359"/>
        <end position="448"/>
    </location>
</feature>
<dbReference type="GO" id="GO:0005886">
    <property type="term" value="C:plasma membrane"/>
    <property type="evidence" value="ECO:0007669"/>
    <property type="project" value="UniProtKB-SubCell"/>
</dbReference>
<evidence type="ECO:0000259" key="13">
    <source>
        <dbReference type="Pfam" id="PF26002"/>
    </source>
</evidence>
<dbReference type="AlphaFoldDB" id="A0A3N4UWD4"/>
<reference evidence="14 15" key="1">
    <citation type="submission" date="2018-11" db="EMBL/GenBank/DDBJ databases">
        <title>Genomic Encyclopedia of Type Strains, Phase IV (KMG-IV): sequencing the most valuable type-strain genomes for metagenomic binning, comparative biology and taxonomic classification.</title>
        <authorList>
            <person name="Goeker M."/>
        </authorList>
    </citation>
    <scope>NUCLEOTIDE SEQUENCE [LARGE SCALE GENOMIC DNA]</scope>
    <source>
        <strain evidence="14 15">DSM 101684</strain>
    </source>
</reference>
<accession>A0A3N4UWD4</accession>
<keyword evidence="10" id="KW-0175">Coiled coil</keyword>
<keyword evidence="7 9" id="KW-1133">Transmembrane helix</keyword>
<evidence type="ECO:0000256" key="10">
    <source>
        <dbReference type="SAM" id="Coils"/>
    </source>
</evidence>
<gene>
    <name evidence="14" type="ORF">EDC62_0836</name>
</gene>
<evidence type="ECO:0000256" key="3">
    <source>
        <dbReference type="ARBA" id="ARBA00022448"/>
    </source>
</evidence>
<keyword evidence="6 9" id="KW-0812">Transmembrane</keyword>
<evidence type="ECO:0000256" key="7">
    <source>
        <dbReference type="ARBA" id="ARBA00022989"/>
    </source>
</evidence>
<dbReference type="InterPro" id="IPR058982">
    <property type="entry name" value="Beta-barrel_AprE"/>
</dbReference>
<dbReference type="PRINTS" id="PR01490">
    <property type="entry name" value="RTXTOXIND"/>
</dbReference>
<evidence type="ECO:0000256" key="6">
    <source>
        <dbReference type="ARBA" id="ARBA00022692"/>
    </source>
</evidence>
<feature type="coiled-coil region" evidence="10">
    <location>
        <begin position="260"/>
        <end position="309"/>
    </location>
</feature>
<comment type="similarity">
    <text evidence="2 9">Belongs to the membrane fusion protein (MFP) (TC 8.A.1) family.</text>
</comment>
<feature type="domain" description="AprE-like long alpha-helical hairpin" evidence="12">
    <location>
        <begin position="126"/>
        <end position="314"/>
    </location>
</feature>
<dbReference type="InterPro" id="IPR006144">
    <property type="entry name" value="Secretion_HlyD_CS"/>
</dbReference>
<evidence type="ECO:0000313" key="15">
    <source>
        <dbReference type="Proteomes" id="UP000272193"/>
    </source>
</evidence>
<feature type="compositionally biased region" description="Basic and acidic residues" evidence="11">
    <location>
        <begin position="1"/>
        <end position="14"/>
    </location>
</feature>